<dbReference type="PROSITE" id="PS50112">
    <property type="entry name" value="PAS"/>
    <property type="match status" value="1"/>
</dbReference>
<accession>A0A0F9KM75</accession>
<dbReference type="Gene3D" id="3.30.450.20">
    <property type="entry name" value="PAS domain"/>
    <property type="match status" value="1"/>
</dbReference>
<dbReference type="EMBL" id="LAZR01013155">
    <property type="protein sequence ID" value="KKM23283.1"/>
    <property type="molecule type" value="Genomic_DNA"/>
</dbReference>
<gene>
    <name evidence="6" type="ORF">LCGC14_1616760</name>
</gene>
<evidence type="ECO:0000259" key="4">
    <source>
        <dbReference type="PROSITE" id="PS50112"/>
    </source>
</evidence>
<name>A0A0F9KM75_9ZZZZ</name>
<dbReference type="Pfam" id="PF13426">
    <property type="entry name" value="PAS_9"/>
    <property type="match status" value="1"/>
</dbReference>
<dbReference type="InterPro" id="IPR050595">
    <property type="entry name" value="Bact_response_regulator"/>
</dbReference>
<dbReference type="SUPFAM" id="SSF52172">
    <property type="entry name" value="CheY-like"/>
    <property type="match status" value="1"/>
</dbReference>
<proteinExistence type="predicted"/>
<evidence type="ECO:0000313" key="6">
    <source>
        <dbReference type="EMBL" id="KKM23283.1"/>
    </source>
</evidence>
<sequence length="352" mass="38912">MDSAGLSDQPYVSAVRSRIQIVEDEQIVAVDIESSLNSMGYDVTCISKTGKDAVLCAAKDHPSLVLMDIKLKGKMDGIEAAAIIRRESRIPVVYLTANTDMAILERAKRTEPFGFLVKPFNNHELMSTIETAIYRHRMEVRLQESEQRFRSLVENAADAFYVCDAAGRVVDANEAACQALGYRPEELLSLRASDFNPEISAERISLLLDQAMAQDGPITLKGRHLRKDGESFPVEVRITSFVSEGKPLLLALARDVSEHERLVSELREAVRKVNSLKSIVPLCVLRKNLSNAEDIQQGIRTHHDTVMSKGVCTECLNAFKEDVGKAKGTYLRPGSESQSSSQAQPSPRALPK</sequence>
<dbReference type="InterPro" id="IPR035965">
    <property type="entry name" value="PAS-like_dom_sf"/>
</dbReference>
<dbReference type="InterPro" id="IPR001789">
    <property type="entry name" value="Sig_transdc_resp-reg_receiver"/>
</dbReference>
<dbReference type="InterPro" id="IPR000700">
    <property type="entry name" value="PAS-assoc_C"/>
</dbReference>
<dbReference type="GO" id="GO:0000160">
    <property type="term" value="P:phosphorelay signal transduction system"/>
    <property type="evidence" value="ECO:0007669"/>
    <property type="project" value="InterPro"/>
</dbReference>
<evidence type="ECO:0000259" key="5">
    <source>
        <dbReference type="PROSITE" id="PS50113"/>
    </source>
</evidence>
<dbReference type="PROSITE" id="PS50110">
    <property type="entry name" value="RESPONSE_REGULATORY"/>
    <property type="match status" value="1"/>
</dbReference>
<reference evidence="6" key="1">
    <citation type="journal article" date="2015" name="Nature">
        <title>Complex archaea that bridge the gap between prokaryotes and eukaryotes.</title>
        <authorList>
            <person name="Spang A."/>
            <person name="Saw J.H."/>
            <person name="Jorgensen S.L."/>
            <person name="Zaremba-Niedzwiedzka K."/>
            <person name="Martijn J."/>
            <person name="Lind A.E."/>
            <person name="van Eijk R."/>
            <person name="Schleper C."/>
            <person name="Guy L."/>
            <person name="Ettema T.J."/>
        </authorList>
    </citation>
    <scope>NUCLEOTIDE SEQUENCE</scope>
</reference>
<dbReference type="Pfam" id="PF00072">
    <property type="entry name" value="Response_reg"/>
    <property type="match status" value="1"/>
</dbReference>
<feature type="domain" description="Response regulatory" evidence="3">
    <location>
        <begin position="18"/>
        <end position="133"/>
    </location>
</feature>
<dbReference type="PANTHER" id="PTHR44591:SF3">
    <property type="entry name" value="RESPONSE REGULATORY DOMAIN-CONTAINING PROTEIN"/>
    <property type="match status" value="1"/>
</dbReference>
<protein>
    <submittedName>
        <fullName evidence="6">Uncharacterized protein</fullName>
    </submittedName>
</protein>
<keyword evidence="1" id="KW-0597">Phosphoprotein</keyword>
<feature type="domain" description="PAC" evidence="5">
    <location>
        <begin position="218"/>
        <end position="268"/>
    </location>
</feature>
<dbReference type="InterPro" id="IPR011006">
    <property type="entry name" value="CheY-like_superfamily"/>
</dbReference>
<dbReference type="Gene3D" id="3.40.50.2300">
    <property type="match status" value="1"/>
</dbReference>
<evidence type="ECO:0000256" key="2">
    <source>
        <dbReference type="SAM" id="MobiDB-lite"/>
    </source>
</evidence>
<comment type="caution">
    <text evidence="6">The sequence shown here is derived from an EMBL/GenBank/DDBJ whole genome shotgun (WGS) entry which is preliminary data.</text>
</comment>
<dbReference type="SMART" id="SM00448">
    <property type="entry name" value="REC"/>
    <property type="match status" value="1"/>
</dbReference>
<dbReference type="SMART" id="SM00091">
    <property type="entry name" value="PAS"/>
    <property type="match status" value="1"/>
</dbReference>
<feature type="non-terminal residue" evidence="6">
    <location>
        <position position="352"/>
    </location>
</feature>
<dbReference type="PANTHER" id="PTHR44591">
    <property type="entry name" value="STRESS RESPONSE REGULATOR PROTEIN 1"/>
    <property type="match status" value="1"/>
</dbReference>
<dbReference type="CDD" id="cd17534">
    <property type="entry name" value="REC_DC-like"/>
    <property type="match status" value="1"/>
</dbReference>
<dbReference type="PROSITE" id="PS50113">
    <property type="entry name" value="PAC"/>
    <property type="match status" value="1"/>
</dbReference>
<feature type="compositionally biased region" description="Low complexity" evidence="2">
    <location>
        <begin position="333"/>
        <end position="352"/>
    </location>
</feature>
<dbReference type="NCBIfam" id="TIGR00229">
    <property type="entry name" value="sensory_box"/>
    <property type="match status" value="1"/>
</dbReference>
<dbReference type="AlphaFoldDB" id="A0A0F9KM75"/>
<feature type="region of interest" description="Disordered" evidence="2">
    <location>
        <begin position="328"/>
        <end position="352"/>
    </location>
</feature>
<organism evidence="6">
    <name type="scientific">marine sediment metagenome</name>
    <dbReference type="NCBI Taxonomy" id="412755"/>
    <lineage>
        <taxon>unclassified sequences</taxon>
        <taxon>metagenomes</taxon>
        <taxon>ecological metagenomes</taxon>
    </lineage>
</organism>
<dbReference type="SUPFAM" id="SSF55785">
    <property type="entry name" value="PYP-like sensor domain (PAS domain)"/>
    <property type="match status" value="1"/>
</dbReference>
<feature type="domain" description="PAS" evidence="4">
    <location>
        <begin position="145"/>
        <end position="215"/>
    </location>
</feature>
<evidence type="ECO:0000256" key="1">
    <source>
        <dbReference type="ARBA" id="ARBA00022553"/>
    </source>
</evidence>
<evidence type="ECO:0000259" key="3">
    <source>
        <dbReference type="PROSITE" id="PS50110"/>
    </source>
</evidence>
<dbReference type="CDD" id="cd00130">
    <property type="entry name" value="PAS"/>
    <property type="match status" value="1"/>
</dbReference>
<dbReference type="InterPro" id="IPR000014">
    <property type="entry name" value="PAS"/>
</dbReference>